<dbReference type="PANTHER" id="PTHR43194:SF2">
    <property type="entry name" value="PEROXISOMAL MEMBRANE PROTEIN LPX1"/>
    <property type="match status" value="1"/>
</dbReference>
<evidence type="ECO:0000259" key="1">
    <source>
        <dbReference type="Pfam" id="PF12697"/>
    </source>
</evidence>
<dbReference type="Gene3D" id="3.40.50.1820">
    <property type="entry name" value="alpha/beta hydrolase"/>
    <property type="match status" value="1"/>
</dbReference>
<dbReference type="AlphaFoldDB" id="A0A940XG40"/>
<dbReference type="RefSeq" id="WP_210666602.1">
    <property type="nucleotide sequence ID" value="NZ_JAGFBV010000016.1"/>
</dbReference>
<name>A0A940XG40_9FLAO</name>
<dbReference type="EMBL" id="JAGFBV010000016">
    <property type="protein sequence ID" value="MBP4138608.1"/>
    <property type="molecule type" value="Genomic_DNA"/>
</dbReference>
<evidence type="ECO:0000313" key="3">
    <source>
        <dbReference type="Proteomes" id="UP000675047"/>
    </source>
</evidence>
<proteinExistence type="predicted"/>
<keyword evidence="3" id="KW-1185">Reference proteome</keyword>
<dbReference type="Proteomes" id="UP000675047">
    <property type="component" value="Unassembled WGS sequence"/>
</dbReference>
<dbReference type="InterPro" id="IPR000073">
    <property type="entry name" value="AB_hydrolase_1"/>
</dbReference>
<reference evidence="2 3" key="1">
    <citation type="submission" date="2021-03" db="EMBL/GenBank/DDBJ databases">
        <title>Flavobacterium Flabelliformis Sp. Nov. And Flavobacterium Geliluteum Sp. Nov., Two Novel Multidrug Resistant Psychrophilic Species Isolated From Antarctica.</title>
        <authorList>
            <person name="Kralova S."/>
            <person name="Busse H.J."/>
            <person name="Bezdicek M."/>
            <person name="Nykrynova M."/>
            <person name="Kroupova E."/>
            <person name="Krsek D."/>
            <person name="Sedlacek I."/>
        </authorList>
    </citation>
    <scope>NUCLEOTIDE SEQUENCE [LARGE SCALE GENOMIC DNA]</scope>
    <source>
        <strain evidence="2 3">P7388</strain>
    </source>
</reference>
<dbReference type="GO" id="GO:0016787">
    <property type="term" value="F:hydrolase activity"/>
    <property type="evidence" value="ECO:0007669"/>
    <property type="project" value="UniProtKB-KW"/>
</dbReference>
<protein>
    <submittedName>
        <fullName evidence="2">Alpha/beta hydrolase</fullName>
    </submittedName>
</protein>
<comment type="caution">
    <text evidence="2">The sequence shown here is derived from an EMBL/GenBank/DDBJ whole genome shotgun (WGS) entry which is preliminary data.</text>
</comment>
<dbReference type="PANTHER" id="PTHR43194">
    <property type="entry name" value="HYDROLASE ALPHA/BETA FOLD FAMILY"/>
    <property type="match status" value="1"/>
</dbReference>
<organism evidence="2 3">
    <name type="scientific">Flavobacterium geliluteum</name>
    <dbReference type="NCBI Taxonomy" id="2816120"/>
    <lineage>
        <taxon>Bacteria</taxon>
        <taxon>Pseudomonadati</taxon>
        <taxon>Bacteroidota</taxon>
        <taxon>Flavobacteriia</taxon>
        <taxon>Flavobacteriales</taxon>
        <taxon>Flavobacteriaceae</taxon>
        <taxon>Flavobacterium</taxon>
    </lineage>
</organism>
<dbReference type="InterPro" id="IPR050228">
    <property type="entry name" value="Carboxylesterase_BioH"/>
</dbReference>
<keyword evidence="2" id="KW-0378">Hydrolase</keyword>
<evidence type="ECO:0000313" key="2">
    <source>
        <dbReference type="EMBL" id="MBP4138608.1"/>
    </source>
</evidence>
<feature type="domain" description="AB hydrolase-1" evidence="1">
    <location>
        <begin position="7"/>
        <end position="247"/>
    </location>
</feature>
<sequence>MKNNRGIVFIHGLHENANSWSLWIVYFQNLGYKCYAPNYPFHDGNPADLRKNPNQQLKKISLSDVIKHYTEFIECHKLNPILIGHSMGGLVVQKLIQNKIGIMGICITSAAPKGIWSFKWSHIKSNLSTVNPFMGNSLFCGTKKWFRYAICNTLTSEISDEIYEKAVVPESRKIARSSRLDDGYIDFNKPHKPLLFVSAEKDHIIPSSLNRRNFCAYQSTTSKKNFIEFHSKSHSICVQEHWEEVAKYIHDWITTNQNNFNI</sequence>
<dbReference type="Pfam" id="PF12697">
    <property type="entry name" value="Abhydrolase_6"/>
    <property type="match status" value="1"/>
</dbReference>
<gene>
    <name evidence="2" type="ORF">J3495_10965</name>
</gene>
<dbReference type="SUPFAM" id="SSF53474">
    <property type="entry name" value="alpha/beta-Hydrolases"/>
    <property type="match status" value="1"/>
</dbReference>
<dbReference type="InterPro" id="IPR029058">
    <property type="entry name" value="AB_hydrolase_fold"/>
</dbReference>
<accession>A0A940XG40</accession>